<dbReference type="Proteomes" id="UP000264006">
    <property type="component" value="Chromosome"/>
</dbReference>
<dbReference type="Pfam" id="PF02776">
    <property type="entry name" value="TPP_enzyme_N"/>
    <property type="match status" value="1"/>
</dbReference>
<dbReference type="PANTHER" id="PTHR42916">
    <property type="entry name" value="2-SUCCINYL-5-ENOLPYRUVYL-6-HYDROXY-3-CYCLOHEXENE-1-CARBOXYLATE SYNTHASE"/>
    <property type="match status" value="1"/>
</dbReference>
<dbReference type="Gene3D" id="3.40.50.970">
    <property type="match status" value="2"/>
</dbReference>
<dbReference type="EMBL" id="CP031165">
    <property type="protein sequence ID" value="AXV09259.1"/>
    <property type="molecule type" value="Genomic_DNA"/>
</dbReference>
<dbReference type="UniPathway" id="UPA00079"/>
<keyword evidence="2 6" id="KW-0479">Metal-binding</keyword>
<dbReference type="Gene3D" id="3.40.50.1220">
    <property type="entry name" value="TPP-binding domain"/>
    <property type="match status" value="1"/>
</dbReference>
<feature type="region of interest" description="Disordered" evidence="7">
    <location>
        <begin position="184"/>
        <end position="237"/>
    </location>
</feature>
<dbReference type="GO" id="GO:0030145">
    <property type="term" value="F:manganese ion binding"/>
    <property type="evidence" value="ECO:0007669"/>
    <property type="project" value="UniProtKB-UniRule"/>
</dbReference>
<protein>
    <recommendedName>
        <fullName evidence="6">2-succinyl-5-enolpyruvyl-6-hydroxy-3-cyclohexene-1-carboxylate synthase</fullName>
        <shortName evidence="6">SEPHCHC synthase</shortName>
        <ecNumber evidence="6">2.2.1.9</ecNumber>
    </recommendedName>
    <alternativeName>
        <fullName evidence="6">Menaquinone biosynthesis protein MenD</fullName>
    </alternativeName>
</protein>
<evidence type="ECO:0000256" key="7">
    <source>
        <dbReference type="SAM" id="MobiDB-lite"/>
    </source>
</evidence>
<evidence type="ECO:0000256" key="1">
    <source>
        <dbReference type="ARBA" id="ARBA00022679"/>
    </source>
</evidence>
<evidence type="ECO:0000256" key="6">
    <source>
        <dbReference type="HAMAP-Rule" id="MF_01659"/>
    </source>
</evidence>
<evidence type="ECO:0000259" key="8">
    <source>
        <dbReference type="Pfam" id="PF02776"/>
    </source>
</evidence>
<evidence type="ECO:0000313" key="10">
    <source>
        <dbReference type="EMBL" id="AXV09259.1"/>
    </source>
</evidence>
<comment type="cofactor">
    <cofactor evidence="6">
        <name>thiamine diphosphate</name>
        <dbReference type="ChEBI" id="CHEBI:58937"/>
    </cofactor>
    <text evidence="6">Binds 1 thiamine pyrophosphate per subunit.</text>
</comment>
<dbReference type="HAMAP" id="MF_01659">
    <property type="entry name" value="MenD"/>
    <property type="match status" value="1"/>
</dbReference>
<dbReference type="CDD" id="cd02009">
    <property type="entry name" value="TPP_SHCHC_synthase"/>
    <property type="match status" value="1"/>
</dbReference>
<dbReference type="EC" id="2.2.1.9" evidence="6"/>
<organism evidence="10 11">
    <name type="scientific">Euzebya pacifica</name>
    <dbReference type="NCBI Taxonomy" id="1608957"/>
    <lineage>
        <taxon>Bacteria</taxon>
        <taxon>Bacillati</taxon>
        <taxon>Actinomycetota</taxon>
        <taxon>Nitriliruptoria</taxon>
        <taxon>Euzebyales</taxon>
    </lineage>
</organism>
<evidence type="ECO:0000313" key="11">
    <source>
        <dbReference type="Proteomes" id="UP000264006"/>
    </source>
</evidence>
<comment type="pathway">
    <text evidence="6">Quinol/quinone metabolism; menaquinone biosynthesis.</text>
</comment>
<keyword evidence="1 6" id="KW-0808">Transferase</keyword>
<dbReference type="GO" id="GO:0070204">
    <property type="term" value="F:2-succinyl-5-enolpyruvyl-6-hydroxy-3-cyclohexene-1-carboxylic-acid synthase activity"/>
    <property type="evidence" value="ECO:0007669"/>
    <property type="project" value="UniProtKB-UniRule"/>
</dbReference>
<dbReference type="PIRSF" id="PIRSF004983">
    <property type="entry name" value="MenD"/>
    <property type="match status" value="1"/>
</dbReference>
<comment type="function">
    <text evidence="6">Catalyzes the thiamine diphosphate-dependent decarboxylation of 2-oxoglutarate and the subsequent addition of the resulting succinic semialdehyde-thiamine pyrophosphate anion to isochorismate to yield 2-succinyl-5-enolpyruvyl-6-hydroxy-3-cyclohexene-1-carboxylate (SEPHCHC).</text>
</comment>
<keyword evidence="4 6" id="KW-0786">Thiamine pyrophosphate</keyword>
<reference evidence="10 11" key="1">
    <citation type="submission" date="2018-09" db="EMBL/GenBank/DDBJ databases">
        <title>Complete genome sequence of Euzebya sp. DY32-46 isolated from seawater of Pacific Ocean.</title>
        <authorList>
            <person name="Xu L."/>
            <person name="Wu Y.-H."/>
            <person name="Xu X.-W."/>
        </authorList>
    </citation>
    <scope>NUCLEOTIDE SEQUENCE [LARGE SCALE GENOMIC DNA]</scope>
    <source>
        <strain evidence="10 11">DY32-46</strain>
    </source>
</reference>
<dbReference type="GO" id="GO:0030976">
    <property type="term" value="F:thiamine pyrophosphate binding"/>
    <property type="evidence" value="ECO:0007669"/>
    <property type="project" value="UniProtKB-UniRule"/>
</dbReference>
<proteinExistence type="inferred from homology"/>
<keyword evidence="6" id="KW-0474">Menaquinone biosynthesis</keyword>
<comment type="subunit">
    <text evidence="6">Homodimer.</text>
</comment>
<dbReference type="UniPathway" id="UPA01057">
    <property type="reaction ID" value="UER00164"/>
</dbReference>
<evidence type="ECO:0000256" key="5">
    <source>
        <dbReference type="ARBA" id="ARBA00023211"/>
    </source>
</evidence>
<gene>
    <name evidence="6" type="primary">menD</name>
    <name evidence="10" type="ORF">DVS28_a4598</name>
</gene>
<sequence length="592" mass="61010">MMPDQQPSATAVALTLVDELAAQGVTDVVVSPGSRSAPLSLAVAAHEGLRMHVRVDERSAAFLALGLARGSGRPAAIVCSSGTATANYHPAVMEADAAGVGVVVLTADRPPELRDIGANQTATQQHLYGGAVRWFHEVSAGGDRPGVYLRSVVARAVAHAVGGVAPPGPVHLNVPLREPLLDDTATALPGHPAGAPVATSRSARSGPASPMGGLGPDRARSRAGDSTSAGSARWLPDPREVLDGRRGLVIAGEGAVGGDDVLDLAAALGWPVIAEPTSGLRLREPAVRTGHWLAASEAFVSAHRPDVVVQLGRPVLSRAVAAIVAVCDDVIVCDPLERGWDPQRNARLVLPVAFADWVAPMVAGSDPVDGWLDAWLDADRRAGAVVDRLLEDSDEPTELGVVRDLARLMPANSVLTVASSLAIRHLNETMPVREGLRVVGNRGVSGIDGFVSTAVGVALAHDGPSAALAGDLSMVHDMTGLVIGPDEPVPALPIVVINNDGGGIFDLLPYGSQLAAATFRRLFATPHGVPLGGMAITTGAGYLGLDEMADLPGALDDAWANPGITIIEVTTDTPTETARYHRIREAVAAELG</sequence>
<dbReference type="GO" id="GO:0000287">
    <property type="term" value="F:magnesium ion binding"/>
    <property type="evidence" value="ECO:0007669"/>
    <property type="project" value="UniProtKB-UniRule"/>
</dbReference>
<dbReference type="GO" id="GO:0009234">
    <property type="term" value="P:menaquinone biosynthetic process"/>
    <property type="evidence" value="ECO:0007669"/>
    <property type="project" value="UniProtKB-UniRule"/>
</dbReference>
<dbReference type="KEGG" id="euz:DVS28_a4598"/>
<keyword evidence="3 6" id="KW-0460">Magnesium</keyword>
<dbReference type="InterPro" id="IPR012001">
    <property type="entry name" value="Thiamin_PyroP_enz_TPP-bd_dom"/>
</dbReference>
<comment type="catalytic activity">
    <reaction evidence="6">
        <text>isochorismate + 2-oxoglutarate + H(+) = 5-enolpyruvoyl-6-hydroxy-2-succinyl-cyclohex-3-ene-1-carboxylate + CO2</text>
        <dbReference type="Rhea" id="RHEA:25593"/>
        <dbReference type="ChEBI" id="CHEBI:15378"/>
        <dbReference type="ChEBI" id="CHEBI:16526"/>
        <dbReference type="ChEBI" id="CHEBI:16810"/>
        <dbReference type="ChEBI" id="CHEBI:29780"/>
        <dbReference type="ChEBI" id="CHEBI:58818"/>
        <dbReference type="EC" id="2.2.1.9"/>
    </reaction>
</comment>
<dbReference type="InterPro" id="IPR004433">
    <property type="entry name" value="MenaQ_synth_MenD"/>
</dbReference>
<dbReference type="InterPro" id="IPR032264">
    <property type="entry name" value="MenD_middle"/>
</dbReference>
<evidence type="ECO:0000259" key="9">
    <source>
        <dbReference type="Pfam" id="PF16582"/>
    </source>
</evidence>
<feature type="domain" description="Thiamine pyrophosphate enzyme N-terminal TPP-binding" evidence="8">
    <location>
        <begin position="14"/>
        <end position="123"/>
    </location>
</feature>
<comment type="cofactor">
    <cofactor evidence="6">
        <name>Mg(2+)</name>
        <dbReference type="ChEBI" id="CHEBI:18420"/>
    </cofactor>
    <cofactor evidence="6">
        <name>Mn(2+)</name>
        <dbReference type="ChEBI" id="CHEBI:29035"/>
    </cofactor>
</comment>
<dbReference type="CDD" id="cd07037">
    <property type="entry name" value="TPP_PYR_MenD"/>
    <property type="match status" value="1"/>
</dbReference>
<dbReference type="SUPFAM" id="SSF52518">
    <property type="entry name" value="Thiamin diphosphate-binding fold (THDP-binding)"/>
    <property type="match status" value="2"/>
</dbReference>
<accession>A0A346Y462</accession>
<evidence type="ECO:0000256" key="4">
    <source>
        <dbReference type="ARBA" id="ARBA00023052"/>
    </source>
</evidence>
<keyword evidence="5 6" id="KW-0464">Manganese</keyword>
<comment type="similarity">
    <text evidence="6">Belongs to the TPP enzyme family. MenD subfamily.</text>
</comment>
<comment type="pathway">
    <text evidence="6">Quinol/quinone metabolism; 1,4-dihydroxy-2-naphthoate biosynthesis; 1,4-dihydroxy-2-naphthoate from chorismate: step 2/7.</text>
</comment>
<keyword evidence="11" id="KW-1185">Reference proteome</keyword>
<name>A0A346Y462_9ACTN</name>
<evidence type="ECO:0000256" key="2">
    <source>
        <dbReference type="ARBA" id="ARBA00022723"/>
    </source>
</evidence>
<evidence type="ECO:0000256" key="3">
    <source>
        <dbReference type="ARBA" id="ARBA00022842"/>
    </source>
</evidence>
<dbReference type="AlphaFoldDB" id="A0A346Y462"/>
<dbReference type="NCBIfam" id="TIGR00173">
    <property type="entry name" value="menD"/>
    <property type="match status" value="1"/>
</dbReference>
<dbReference type="Pfam" id="PF16582">
    <property type="entry name" value="TPP_enzyme_M_2"/>
    <property type="match status" value="1"/>
</dbReference>
<feature type="domain" description="Menaquinone biosynthesis protein MenD middle" evidence="9">
    <location>
        <begin position="245"/>
        <end position="415"/>
    </location>
</feature>
<dbReference type="PANTHER" id="PTHR42916:SF1">
    <property type="entry name" value="PROTEIN PHYLLO, CHLOROPLASTIC"/>
    <property type="match status" value="1"/>
</dbReference>
<dbReference type="InterPro" id="IPR029061">
    <property type="entry name" value="THDP-binding"/>
</dbReference>